<dbReference type="RefSeq" id="WP_209141403.1">
    <property type="nucleotide sequence ID" value="NZ_JAGHKO010000006.1"/>
</dbReference>
<comment type="caution">
    <text evidence="1">The sequence shown here is derived from an EMBL/GenBank/DDBJ whole genome shotgun (WGS) entry which is preliminary data.</text>
</comment>
<evidence type="ECO:0008006" key="3">
    <source>
        <dbReference type="Google" id="ProtNLM"/>
    </source>
</evidence>
<gene>
    <name evidence="1" type="ORF">J7I42_23895</name>
</gene>
<reference evidence="1 2" key="1">
    <citation type="submission" date="2021-03" db="EMBL/GenBank/DDBJ databases">
        <title>Assistant Professor.</title>
        <authorList>
            <person name="Huq M.A."/>
        </authorList>
    </citation>
    <scope>NUCLEOTIDE SEQUENCE [LARGE SCALE GENOMIC DNA]</scope>
    <source>
        <strain evidence="1 2">MAH-29</strain>
    </source>
</reference>
<accession>A0ABS3YZU2</accession>
<dbReference type="Proteomes" id="UP000677244">
    <property type="component" value="Unassembled WGS sequence"/>
</dbReference>
<name>A0ABS3YZU2_9BACT</name>
<evidence type="ECO:0000313" key="1">
    <source>
        <dbReference type="EMBL" id="MBO9203349.1"/>
    </source>
</evidence>
<evidence type="ECO:0000313" key="2">
    <source>
        <dbReference type="Proteomes" id="UP000677244"/>
    </source>
</evidence>
<keyword evidence="2" id="KW-1185">Reference proteome</keyword>
<organism evidence="1 2">
    <name type="scientific">Niastella soli</name>
    <dbReference type="NCBI Taxonomy" id="2821487"/>
    <lineage>
        <taxon>Bacteria</taxon>
        <taxon>Pseudomonadati</taxon>
        <taxon>Bacteroidota</taxon>
        <taxon>Chitinophagia</taxon>
        <taxon>Chitinophagales</taxon>
        <taxon>Chitinophagaceae</taxon>
        <taxon>Niastella</taxon>
    </lineage>
</organism>
<protein>
    <recommendedName>
        <fullName evidence="3">DUF1877 family protein</fullName>
    </recommendedName>
</protein>
<proteinExistence type="predicted"/>
<sequence length="175" mass="20343">MSMDYSIQANVDTDCDDFFPELLSNFLEQITITEYNSEVKQVSEILNINLDAFLMYWEGDSDTEDKYWQDIDTFASLIDNFIIKISENKDYYRKVRYNSHNRDSLSDQLHELLHSNDEQSLTNVLSTLYSTPGLDLPFDRGYLSSNQILDDLNDLQSILNCYKEAGATKIRLLYG</sequence>
<dbReference type="EMBL" id="JAGHKO010000006">
    <property type="protein sequence ID" value="MBO9203349.1"/>
    <property type="molecule type" value="Genomic_DNA"/>
</dbReference>